<proteinExistence type="predicted"/>
<name>A0ABS9FAZ1_9PSED</name>
<organism evidence="1 2">
    <name type="scientific">Pseudomonas gessardii</name>
    <dbReference type="NCBI Taxonomy" id="78544"/>
    <lineage>
        <taxon>Bacteria</taxon>
        <taxon>Pseudomonadati</taxon>
        <taxon>Pseudomonadota</taxon>
        <taxon>Gammaproteobacteria</taxon>
        <taxon>Pseudomonadales</taxon>
        <taxon>Pseudomonadaceae</taxon>
        <taxon>Pseudomonas</taxon>
    </lineage>
</organism>
<reference evidence="1 2" key="1">
    <citation type="submission" date="2019-11" db="EMBL/GenBank/DDBJ databases">
        <title>Epiphytic Pseudomonas syringae from cherry orchards.</title>
        <authorList>
            <person name="Hulin M.T."/>
        </authorList>
    </citation>
    <scope>NUCLEOTIDE SEQUENCE [LARGE SCALE GENOMIC DNA]</scope>
    <source>
        <strain evidence="1 2">PA-6-5B</strain>
    </source>
</reference>
<keyword evidence="2" id="KW-1185">Reference proteome</keyword>
<dbReference type="RefSeq" id="WP_236409653.1">
    <property type="nucleotide sequence ID" value="NZ_WKEH01000828.1"/>
</dbReference>
<comment type="caution">
    <text evidence="1">The sequence shown here is derived from an EMBL/GenBank/DDBJ whole genome shotgun (WGS) entry which is preliminary data.</text>
</comment>
<dbReference type="Proteomes" id="UP000814003">
    <property type="component" value="Unassembled WGS sequence"/>
</dbReference>
<evidence type="ECO:0000313" key="1">
    <source>
        <dbReference type="EMBL" id="MCF5109472.1"/>
    </source>
</evidence>
<protein>
    <submittedName>
        <fullName evidence="1">Uncharacterized protein</fullName>
    </submittedName>
</protein>
<gene>
    <name evidence="1" type="ORF">GIW56_21815</name>
</gene>
<accession>A0ABS9FAZ1</accession>
<evidence type="ECO:0000313" key="2">
    <source>
        <dbReference type="Proteomes" id="UP000814003"/>
    </source>
</evidence>
<sequence length="143" mass="15683">MRFGAKALEKGLWKMLKKITIAGFTLALTGCGLLPPPAPPAPPTVEHSIASKTEIADAKRKLLRRISDPDSAKFETIYKFKGRFASGKSYEGVCGYVNYKGAEGGYEGFTPFMVVGDVVSYYGDHLPHNYHILKSFCTKSRSS</sequence>
<dbReference type="EMBL" id="WKED01000050">
    <property type="protein sequence ID" value="MCF5109472.1"/>
    <property type="molecule type" value="Genomic_DNA"/>
</dbReference>
<dbReference type="PROSITE" id="PS51257">
    <property type="entry name" value="PROKAR_LIPOPROTEIN"/>
    <property type="match status" value="1"/>
</dbReference>